<comment type="caution">
    <text evidence="2">The sequence shown here is derived from an EMBL/GenBank/DDBJ whole genome shotgun (WGS) entry which is preliminary data.</text>
</comment>
<feature type="chain" id="PRO_5045367115" description="Lipocalin-like domain-containing protein" evidence="1">
    <location>
        <begin position="23"/>
        <end position="157"/>
    </location>
</feature>
<evidence type="ECO:0000256" key="1">
    <source>
        <dbReference type="SAM" id="SignalP"/>
    </source>
</evidence>
<proteinExistence type="predicted"/>
<protein>
    <recommendedName>
        <fullName evidence="4">Lipocalin-like domain-containing protein</fullName>
    </recommendedName>
</protein>
<gene>
    <name evidence="2" type="ORF">K1Y79_24780</name>
</gene>
<evidence type="ECO:0008006" key="4">
    <source>
        <dbReference type="Google" id="ProtNLM"/>
    </source>
</evidence>
<dbReference type="EMBL" id="JAICCF010000005">
    <property type="protein sequence ID" value="MBW8687576.1"/>
    <property type="molecule type" value="Genomic_DNA"/>
</dbReference>
<evidence type="ECO:0000313" key="3">
    <source>
        <dbReference type="Proteomes" id="UP000812961"/>
    </source>
</evidence>
<organism evidence="2 3">
    <name type="scientific">Chitinophaga rhizophila</name>
    <dbReference type="NCBI Taxonomy" id="2866212"/>
    <lineage>
        <taxon>Bacteria</taxon>
        <taxon>Pseudomonadati</taxon>
        <taxon>Bacteroidota</taxon>
        <taxon>Chitinophagia</taxon>
        <taxon>Chitinophagales</taxon>
        <taxon>Chitinophagaceae</taxon>
        <taxon>Chitinophaga</taxon>
    </lineage>
</organism>
<keyword evidence="1" id="KW-0732">Signal</keyword>
<dbReference type="RefSeq" id="WP_220252906.1">
    <property type="nucleotide sequence ID" value="NZ_JAICCF010000005.1"/>
</dbReference>
<accession>A0ABS7GJL3</accession>
<sequence length="157" mass="17147">MKCIPLIAIAVTLLMSCENKPAAPAEAATDGSRITGTWKLISAKSIEKGDTTVTAPVSGQETIKIFNNSHFAFFTHDLQHGTDSATAVFGSGSGTYTLAGDTYSEHLIYCSYRGWEDKDFTFKMKVSQDTIVQSGEEKIDSLNVDHQIIETYVRVKS</sequence>
<keyword evidence="3" id="KW-1185">Reference proteome</keyword>
<dbReference type="PROSITE" id="PS51257">
    <property type="entry name" value="PROKAR_LIPOPROTEIN"/>
    <property type="match status" value="1"/>
</dbReference>
<reference evidence="2 3" key="1">
    <citation type="submission" date="2021-08" db="EMBL/GenBank/DDBJ databases">
        <title>The genome sequence of Chitinophaga sp. B61.</title>
        <authorList>
            <person name="Zhang X."/>
        </authorList>
    </citation>
    <scope>NUCLEOTIDE SEQUENCE [LARGE SCALE GENOMIC DNA]</scope>
    <source>
        <strain evidence="2 3">B61</strain>
    </source>
</reference>
<evidence type="ECO:0000313" key="2">
    <source>
        <dbReference type="EMBL" id="MBW8687576.1"/>
    </source>
</evidence>
<name>A0ABS7GJL3_9BACT</name>
<dbReference type="Proteomes" id="UP000812961">
    <property type="component" value="Unassembled WGS sequence"/>
</dbReference>
<feature type="signal peptide" evidence="1">
    <location>
        <begin position="1"/>
        <end position="22"/>
    </location>
</feature>